<dbReference type="InterPro" id="IPR036770">
    <property type="entry name" value="Ankyrin_rpt-contain_sf"/>
</dbReference>
<evidence type="ECO:0000256" key="2">
    <source>
        <dbReference type="ARBA" id="ARBA00023043"/>
    </source>
</evidence>
<organism evidence="5">
    <name type="scientific">Noctiluca scintillans</name>
    <name type="common">Sea sparkle</name>
    <name type="synonym">Red tide dinoflagellate</name>
    <dbReference type="NCBI Taxonomy" id="2966"/>
    <lineage>
        <taxon>Eukaryota</taxon>
        <taxon>Sar</taxon>
        <taxon>Alveolata</taxon>
        <taxon>Dinophyceae</taxon>
        <taxon>Noctilucales</taxon>
        <taxon>Noctilucaceae</taxon>
        <taxon>Noctiluca</taxon>
    </lineage>
</organism>
<dbReference type="PANTHER" id="PTHR24198">
    <property type="entry name" value="ANKYRIN REPEAT AND PROTEIN KINASE DOMAIN-CONTAINING PROTEIN"/>
    <property type="match status" value="1"/>
</dbReference>
<evidence type="ECO:0000256" key="4">
    <source>
        <dbReference type="SAM" id="MobiDB-lite"/>
    </source>
</evidence>
<dbReference type="EMBL" id="HBFQ01029136">
    <property type="protein sequence ID" value="CAD8846154.1"/>
    <property type="molecule type" value="Transcribed_RNA"/>
</dbReference>
<dbReference type="SMART" id="SM00248">
    <property type="entry name" value="ANK"/>
    <property type="match status" value="6"/>
</dbReference>
<dbReference type="Gene3D" id="1.25.40.20">
    <property type="entry name" value="Ankyrin repeat-containing domain"/>
    <property type="match status" value="3"/>
</dbReference>
<feature type="compositionally biased region" description="Polar residues" evidence="4">
    <location>
        <begin position="51"/>
        <end position="86"/>
    </location>
</feature>
<dbReference type="InterPro" id="IPR002110">
    <property type="entry name" value="Ankyrin_rpt"/>
</dbReference>
<accession>A0A7S1A944</accession>
<dbReference type="AlphaFoldDB" id="A0A7S1A944"/>
<proteinExistence type="predicted"/>
<dbReference type="PROSITE" id="PS50088">
    <property type="entry name" value="ANK_REPEAT"/>
    <property type="match status" value="3"/>
</dbReference>
<dbReference type="SUPFAM" id="SSF48403">
    <property type="entry name" value="Ankyrin repeat"/>
    <property type="match status" value="1"/>
</dbReference>
<gene>
    <name evidence="5" type="ORF">NSCI0253_LOCUS20504</name>
</gene>
<feature type="repeat" description="ANK" evidence="3">
    <location>
        <begin position="706"/>
        <end position="738"/>
    </location>
</feature>
<keyword evidence="1" id="KW-0677">Repeat</keyword>
<dbReference type="GO" id="GO:0005737">
    <property type="term" value="C:cytoplasm"/>
    <property type="evidence" value="ECO:0007669"/>
    <property type="project" value="TreeGrafter"/>
</dbReference>
<dbReference type="PROSITE" id="PS50297">
    <property type="entry name" value="ANK_REP_REGION"/>
    <property type="match status" value="3"/>
</dbReference>
<evidence type="ECO:0000256" key="1">
    <source>
        <dbReference type="ARBA" id="ARBA00022737"/>
    </source>
</evidence>
<sequence>MDMSHDVMLCRLAQTSESGQPEIPSDSEEALKPLPVDSTPDEPPQRREPSTDSSSPGSTCNWIRTMTRFLSTSRSGARLPQWTTSKGRAGDESPGSPSSTSHGETPDDSMELRSMNARLFREKEELHRQVQSLQKVSGMPPEESSCTQQKKATYMGPNMFFPMWLLPVKELLGCTDSLPYHQQLRERNVIRRWVPGMYCIFVSHQWTSQNFADPTGQQVKVLRRALQNIIDGTIAVETHLLDRLPNRERDRMDEDVRKSIENGFIWFDWVSVPQTSVASSHLNQHLYEDVKKDMISAVRSIPGYVQACNLLLVLCPSVRHQDTGQTCDLASWKCRGWCRVELSCKELATSATQHAVVIRSDQQAYYMRGADWMFAPPGEGEFTDQSDKDIIYPVMASAVDRKILHLQGLGNAEWEMGFLMTLRDRMLSGLPKPDGAIEFVRFRSHDSHRKGAKISMVSNAELELPIPDEDLGDDVGKGFLSRYGFASLMDRRPSGWDPILWAAAEGNADMVDKLLKLGADVNSRALEGKPHFSLAKGHYPLTVAAYLHGDFAVLQRLLDARAKVDATEGNGFSALMAASLGDRHRAVQQLVSNKASLEQSTGALIGRRALHCAALTGAVRSAKVLLSSRADPNARNHFGRTPLMLTAMETGNVFLADQLLSHRASVNLRALPSTPEMQNACHLARTLKAFGAKSLSFSSQLLMINTGNSALGFAAFAGHGDLCHLLLEYSANVHNKDFTGRTPSDMAALGAHYELSAALSRVASSSQSQQSNLTTKSTKKVA</sequence>
<dbReference type="Pfam" id="PF12796">
    <property type="entry name" value="Ank_2"/>
    <property type="match status" value="1"/>
</dbReference>
<keyword evidence="2 3" id="KW-0040">ANK repeat</keyword>
<dbReference type="PANTHER" id="PTHR24198:SF188">
    <property type="entry name" value="ANKYRIN REPEAT DOMAIN 55"/>
    <property type="match status" value="1"/>
</dbReference>
<feature type="repeat" description="ANK" evidence="3">
    <location>
        <begin position="494"/>
        <end position="526"/>
    </location>
</feature>
<feature type="repeat" description="ANK" evidence="3">
    <location>
        <begin position="605"/>
        <end position="637"/>
    </location>
</feature>
<name>A0A7S1A944_NOCSC</name>
<dbReference type="Pfam" id="PF00023">
    <property type="entry name" value="Ank"/>
    <property type="match status" value="3"/>
</dbReference>
<reference evidence="5" key="1">
    <citation type="submission" date="2021-01" db="EMBL/GenBank/DDBJ databases">
        <authorList>
            <person name="Corre E."/>
            <person name="Pelletier E."/>
            <person name="Niang G."/>
            <person name="Scheremetjew M."/>
            <person name="Finn R."/>
            <person name="Kale V."/>
            <person name="Holt S."/>
            <person name="Cochrane G."/>
            <person name="Meng A."/>
            <person name="Brown T."/>
            <person name="Cohen L."/>
        </authorList>
    </citation>
    <scope>NUCLEOTIDE SEQUENCE</scope>
</reference>
<evidence type="ECO:0000313" key="5">
    <source>
        <dbReference type="EMBL" id="CAD8846154.1"/>
    </source>
</evidence>
<evidence type="ECO:0000256" key="3">
    <source>
        <dbReference type="PROSITE-ProRule" id="PRU00023"/>
    </source>
</evidence>
<feature type="region of interest" description="Disordered" evidence="4">
    <location>
        <begin position="1"/>
        <end position="110"/>
    </location>
</feature>
<protein>
    <submittedName>
        <fullName evidence="5">Uncharacterized protein</fullName>
    </submittedName>
</protein>